<dbReference type="GO" id="GO:0006508">
    <property type="term" value="P:proteolysis"/>
    <property type="evidence" value="ECO:0007669"/>
    <property type="project" value="UniProtKB-KW"/>
</dbReference>
<dbReference type="PIRSF" id="PIRSF001123">
    <property type="entry name" value="PepA_GA"/>
    <property type="match status" value="1"/>
</dbReference>
<evidence type="ECO:0000256" key="2">
    <source>
        <dbReference type="ARBA" id="ARBA00022438"/>
    </source>
</evidence>
<feature type="active site" description="Proton acceptor" evidence="7">
    <location>
        <position position="206"/>
    </location>
</feature>
<comment type="similarity">
    <text evidence="1 6">Belongs to the peptidase M42 family.</text>
</comment>
<dbReference type="Gene3D" id="2.40.30.40">
    <property type="entry name" value="Peptidase M42, domain 2"/>
    <property type="match status" value="1"/>
</dbReference>
<proteinExistence type="inferred from homology"/>
<dbReference type="Pfam" id="PF05343">
    <property type="entry name" value="Peptidase_M42"/>
    <property type="match status" value="1"/>
</dbReference>
<evidence type="ECO:0000256" key="8">
    <source>
        <dbReference type="PIRSR" id="PIRSR001123-2"/>
    </source>
</evidence>
<dbReference type="SUPFAM" id="SSF53187">
    <property type="entry name" value="Zn-dependent exopeptidases"/>
    <property type="match status" value="1"/>
</dbReference>
<dbReference type="SUPFAM" id="SSF101821">
    <property type="entry name" value="Aminopeptidase/glucanase lid domain"/>
    <property type="match status" value="1"/>
</dbReference>
<dbReference type="GO" id="GO:0004177">
    <property type="term" value="F:aminopeptidase activity"/>
    <property type="evidence" value="ECO:0007669"/>
    <property type="project" value="UniProtKB-UniRule"/>
</dbReference>
<evidence type="ECO:0000256" key="1">
    <source>
        <dbReference type="ARBA" id="ARBA00006272"/>
    </source>
</evidence>
<dbReference type="Proteomes" id="UP000253034">
    <property type="component" value="Unassembled WGS sequence"/>
</dbReference>
<feature type="binding site" evidence="8">
    <location>
        <position position="64"/>
    </location>
    <ligand>
        <name>Zn(2+)</name>
        <dbReference type="ChEBI" id="CHEBI:29105"/>
        <label>1</label>
    </ligand>
</feature>
<feature type="binding site" evidence="8">
    <location>
        <position position="313"/>
    </location>
    <ligand>
        <name>Zn(2+)</name>
        <dbReference type="ChEBI" id="CHEBI:29105"/>
        <label>2</label>
    </ligand>
</feature>
<dbReference type="AlphaFoldDB" id="A0A369B9L4"/>
<evidence type="ECO:0000256" key="4">
    <source>
        <dbReference type="ARBA" id="ARBA00022723"/>
    </source>
</evidence>
<keyword evidence="2" id="KW-0031">Aminopeptidase</keyword>
<dbReference type="PANTHER" id="PTHR32481">
    <property type="entry name" value="AMINOPEPTIDASE"/>
    <property type="match status" value="1"/>
</dbReference>
<dbReference type="InterPro" id="IPR023367">
    <property type="entry name" value="Peptidase_M42_dom2"/>
</dbReference>
<evidence type="ECO:0000256" key="7">
    <source>
        <dbReference type="PIRSR" id="PIRSR001123-1"/>
    </source>
</evidence>
<comment type="caution">
    <text evidence="9">The sequence shown here is derived from an EMBL/GenBank/DDBJ whole genome shotgun (WGS) entry which is preliminary data.</text>
</comment>
<evidence type="ECO:0000256" key="3">
    <source>
        <dbReference type="ARBA" id="ARBA00022670"/>
    </source>
</evidence>
<comment type="cofactor">
    <cofactor evidence="8">
        <name>a divalent metal cation</name>
        <dbReference type="ChEBI" id="CHEBI:60240"/>
    </cofactor>
    <text evidence="8">Binds 2 divalent metal cations per subunit.</text>
</comment>
<feature type="binding site" evidence="8">
    <location>
        <position position="207"/>
    </location>
    <ligand>
        <name>Zn(2+)</name>
        <dbReference type="ChEBI" id="CHEBI:29105"/>
        <label>2</label>
    </ligand>
</feature>
<keyword evidence="5" id="KW-0378">Hydrolase</keyword>
<gene>
    <name evidence="9" type="ORF">DFR58_111123</name>
</gene>
<keyword evidence="3" id="KW-0645">Protease</keyword>
<evidence type="ECO:0000313" key="10">
    <source>
        <dbReference type="Proteomes" id="UP000253034"/>
    </source>
</evidence>
<accession>A0A369B9L4</accession>
<dbReference type="CDD" id="cd05656">
    <property type="entry name" value="M42_Frv"/>
    <property type="match status" value="1"/>
</dbReference>
<dbReference type="GO" id="GO:0046872">
    <property type="term" value="F:metal ion binding"/>
    <property type="evidence" value="ECO:0007669"/>
    <property type="project" value="UniProtKB-UniRule"/>
</dbReference>
<dbReference type="EMBL" id="QPJT01000011">
    <property type="protein sequence ID" value="RCX16374.1"/>
    <property type="molecule type" value="Genomic_DNA"/>
</dbReference>
<evidence type="ECO:0000256" key="6">
    <source>
        <dbReference type="PIRNR" id="PIRNR001123"/>
    </source>
</evidence>
<keyword evidence="10" id="KW-1185">Reference proteome</keyword>
<feature type="binding site" evidence="8">
    <location>
        <position position="174"/>
    </location>
    <ligand>
        <name>Zn(2+)</name>
        <dbReference type="ChEBI" id="CHEBI:29105"/>
        <label>1</label>
    </ligand>
</feature>
<evidence type="ECO:0000256" key="5">
    <source>
        <dbReference type="ARBA" id="ARBA00022801"/>
    </source>
</evidence>
<dbReference type="PANTHER" id="PTHR32481:SF6">
    <property type="entry name" value="ENDOGLUCANASE"/>
    <property type="match status" value="1"/>
</dbReference>
<feature type="binding site" evidence="8">
    <location>
        <position position="229"/>
    </location>
    <ligand>
        <name>Zn(2+)</name>
        <dbReference type="ChEBI" id="CHEBI:29105"/>
        <label>1</label>
    </ligand>
</feature>
<keyword evidence="4 8" id="KW-0479">Metal-binding</keyword>
<evidence type="ECO:0000313" key="9">
    <source>
        <dbReference type="EMBL" id="RCX16374.1"/>
    </source>
</evidence>
<dbReference type="InterPro" id="IPR051464">
    <property type="entry name" value="Peptidase_M42_aminopept"/>
</dbReference>
<organism evidence="9 10">
    <name type="scientific">Anaerobacterium chartisolvens</name>
    <dbReference type="NCBI Taxonomy" id="1297424"/>
    <lineage>
        <taxon>Bacteria</taxon>
        <taxon>Bacillati</taxon>
        <taxon>Bacillota</taxon>
        <taxon>Clostridia</taxon>
        <taxon>Eubacteriales</taxon>
        <taxon>Oscillospiraceae</taxon>
        <taxon>Anaerobacterium</taxon>
    </lineage>
</organism>
<sequence>MNYTDVLKELSMQAAVTGNEKGLADYIKGLFQKYCSDVYIDKFFNVIGIKRGNTGKSKIMVTAHMDEIGLMVRSIDDEGFLRITNIGGVDGKILLAQEVVVHGRRELSGVIGAKPPHLISPEDGKKAVMLEDLYIDVGMKATDVRKYVSVGDTVTFRAMPFELKRNRLSAKAIDNRVGVAALEGIMERLCKYNHDADVYFVATVQEETGAAGAVSAAYNINPDAAVVIDACHGDMPDAPKDDVYSLGKGPAIAVGPNLHKGLTDRLIKISKQENISYQIDIEAGDSGTEAWVIQVTRCGIPTVLISVPVRYMHTPVETVQIEDVEYSAKLAAVFIRDFSDGSGEGI</sequence>
<dbReference type="RefSeq" id="WP_114297927.1">
    <property type="nucleotide sequence ID" value="NZ_QPJT01000011.1"/>
</dbReference>
<dbReference type="Gene3D" id="3.40.630.10">
    <property type="entry name" value="Zn peptidases"/>
    <property type="match status" value="1"/>
</dbReference>
<feature type="binding site" evidence="8">
    <location>
        <position position="174"/>
    </location>
    <ligand>
        <name>Zn(2+)</name>
        <dbReference type="ChEBI" id="CHEBI:29105"/>
        <label>2</label>
    </ligand>
</feature>
<dbReference type="OrthoDB" id="9772053at2"/>
<reference evidence="9 10" key="1">
    <citation type="submission" date="2018-07" db="EMBL/GenBank/DDBJ databases">
        <title>Genomic Encyclopedia of Type Strains, Phase IV (KMG-IV): sequencing the most valuable type-strain genomes for metagenomic binning, comparative biology and taxonomic classification.</title>
        <authorList>
            <person name="Goeker M."/>
        </authorList>
    </citation>
    <scope>NUCLEOTIDE SEQUENCE [LARGE SCALE GENOMIC DNA]</scope>
    <source>
        <strain evidence="9 10">DSM 27016</strain>
    </source>
</reference>
<name>A0A369B9L4_9FIRM</name>
<dbReference type="InterPro" id="IPR008007">
    <property type="entry name" value="Peptidase_M42"/>
</dbReference>
<protein>
    <submittedName>
        <fullName evidence="9">Endoglucanase</fullName>
    </submittedName>
</protein>